<dbReference type="Proteomes" id="UP000274822">
    <property type="component" value="Unassembled WGS sequence"/>
</dbReference>
<organism evidence="2 3">
    <name type="scientific">Jimgerdemannia flammicorona</name>
    <dbReference type="NCBI Taxonomy" id="994334"/>
    <lineage>
        <taxon>Eukaryota</taxon>
        <taxon>Fungi</taxon>
        <taxon>Fungi incertae sedis</taxon>
        <taxon>Mucoromycota</taxon>
        <taxon>Mucoromycotina</taxon>
        <taxon>Endogonomycetes</taxon>
        <taxon>Endogonales</taxon>
        <taxon>Endogonaceae</taxon>
        <taxon>Jimgerdemannia</taxon>
    </lineage>
</organism>
<dbReference type="EMBL" id="RBNJ01001660">
    <property type="protein sequence ID" value="RUS32903.1"/>
    <property type="molecule type" value="Genomic_DNA"/>
</dbReference>
<sequence length="282" mass="30300">MTFTSLRAFPFLLSSEPHVGAPILPHPPPLLYNFKQSAMLNDTPKPFFAGLSGCQGSGMYGSQKRSWDIGEGRWTMFVYTMQVVEKIPTPSRRAAYLRDTKGSHPSSIGILPLPSSSLKQITLLYQLPPFAVLPFPFPVAPLSRCIASSRQVTYSAYRFDWSEIWSKAVRISSPLLTIETIPDDGTSAGPSPPVASAVALTAPLSPTPLPSPSSPSPFLCPNPSASLLRHHPASPPPSSPPSPPSLPHNPRSSSCFSILPHPRSLSPRPLPSSCASSLSLRS</sequence>
<protein>
    <submittedName>
        <fullName evidence="2">Uncharacterized protein</fullName>
    </submittedName>
</protein>
<dbReference type="AlphaFoldDB" id="A0A433QSZ4"/>
<comment type="caution">
    <text evidence="2">The sequence shown here is derived from an EMBL/GenBank/DDBJ whole genome shotgun (WGS) entry which is preliminary data.</text>
</comment>
<evidence type="ECO:0000313" key="2">
    <source>
        <dbReference type="EMBL" id="RUS32903.1"/>
    </source>
</evidence>
<evidence type="ECO:0000256" key="1">
    <source>
        <dbReference type="SAM" id="MobiDB-lite"/>
    </source>
</evidence>
<feature type="compositionally biased region" description="Pro residues" evidence="1">
    <location>
        <begin position="233"/>
        <end position="247"/>
    </location>
</feature>
<feature type="region of interest" description="Disordered" evidence="1">
    <location>
        <begin position="224"/>
        <end position="282"/>
    </location>
</feature>
<evidence type="ECO:0000313" key="3">
    <source>
        <dbReference type="Proteomes" id="UP000274822"/>
    </source>
</evidence>
<feature type="compositionally biased region" description="Low complexity" evidence="1">
    <location>
        <begin position="248"/>
        <end position="282"/>
    </location>
</feature>
<name>A0A433QSZ4_9FUNG</name>
<proteinExistence type="predicted"/>
<keyword evidence="3" id="KW-1185">Reference proteome</keyword>
<accession>A0A433QSZ4</accession>
<gene>
    <name evidence="2" type="ORF">BC938DRAFT_473857</name>
</gene>
<reference evidence="2 3" key="1">
    <citation type="journal article" date="2018" name="New Phytol.">
        <title>Phylogenomics of Endogonaceae and evolution of mycorrhizas within Mucoromycota.</title>
        <authorList>
            <person name="Chang Y."/>
            <person name="Desiro A."/>
            <person name="Na H."/>
            <person name="Sandor L."/>
            <person name="Lipzen A."/>
            <person name="Clum A."/>
            <person name="Barry K."/>
            <person name="Grigoriev I.V."/>
            <person name="Martin F.M."/>
            <person name="Stajich J.E."/>
            <person name="Smith M.E."/>
            <person name="Bonito G."/>
            <person name="Spatafora J.W."/>
        </authorList>
    </citation>
    <scope>NUCLEOTIDE SEQUENCE [LARGE SCALE GENOMIC DNA]</scope>
    <source>
        <strain evidence="2 3">AD002</strain>
    </source>
</reference>